<keyword evidence="3 6" id="KW-0812">Transmembrane</keyword>
<dbReference type="GO" id="GO:0016020">
    <property type="term" value="C:membrane"/>
    <property type="evidence" value="ECO:0007669"/>
    <property type="project" value="UniProtKB-SubCell"/>
</dbReference>
<evidence type="ECO:0000256" key="5">
    <source>
        <dbReference type="ARBA" id="ARBA00023136"/>
    </source>
</evidence>
<dbReference type="AlphaFoldDB" id="A0A841YHI8"/>
<feature type="transmembrane region" description="Helical" evidence="6">
    <location>
        <begin position="273"/>
        <end position="294"/>
    </location>
</feature>
<accession>A0A841YHI8</accession>
<dbReference type="InterPro" id="IPR047199">
    <property type="entry name" value="CorA-like"/>
</dbReference>
<evidence type="ECO:0000313" key="8">
    <source>
        <dbReference type="Proteomes" id="UP000571128"/>
    </source>
</evidence>
<comment type="caution">
    <text evidence="7">The sequence shown here is derived from an EMBL/GenBank/DDBJ whole genome shotgun (WGS) entry which is preliminary data.</text>
</comment>
<organism evidence="7 8">
    <name type="scientific">Listeria fleischmannii</name>
    <dbReference type="NCBI Taxonomy" id="1069827"/>
    <lineage>
        <taxon>Bacteria</taxon>
        <taxon>Bacillati</taxon>
        <taxon>Bacillota</taxon>
        <taxon>Bacilli</taxon>
        <taxon>Bacillales</taxon>
        <taxon>Listeriaceae</taxon>
        <taxon>Listeria</taxon>
    </lineage>
</organism>
<sequence>MLVKELGNNYKWLVIHAEAQNDFERLRENYAINNEILEYSLDRHEKAHVEYDQTEEVFYLIYNAPLKMEKADYYQTVPFTLIIKDDYLITIHNQKTAYIIEILEKCRASNPNLSLYQFLFKSIFLITEEFFPAVELMEDRREEINQKLKAKTTKKSLLELSDLETSITYMVSASKQNSIVLEQTKLQSIYRSFKEYEKEQLEDAIIEARQLVEMTHLSSQILQQLSGTYNNVLNNNLNDTMKILTVLSVLLTLPTMVAGFFGMNMPLPLEHNAYGWIISIIISLVLWLVLSLILRKILR</sequence>
<dbReference type="Proteomes" id="UP000571128">
    <property type="component" value="Unassembled WGS sequence"/>
</dbReference>
<dbReference type="Gene3D" id="1.20.58.340">
    <property type="entry name" value="Magnesium transport protein CorA, transmembrane region"/>
    <property type="match status" value="2"/>
</dbReference>
<evidence type="ECO:0000313" key="7">
    <source>
        <dbReference type="EMBL" id="MBC1399548.1"/>
    </source>
</evidence>
<dbReference type="EMBL" id="JAARPY010000013">
    <property type="protein sequence ID" value="MBC1399548.1"/>
    <property type="molecule type" value="Genomic_DNA"/>
</dbReference>
<dbReference type="PANTHER" id="PTHR47891:SF1">
    <property type="entry name" value="CORA-MAGNESIUM AND COBALT TRANSPORTER"/>
    <property type="match status" value="1"/>
</dbReference>
<dbReference type="Gene3D" id="3.30.460.20">
    <property type="entry name" value="CorA soluble domain-like"/>
    <property type="match status" value="1"/>
</dbReference>
<comment type="subcellular location">
    <subcellularLocation>
        <location evidence="1">Membrane</location>
        <topology evidence="1">Multi-pass membrane protein</topology>
    </subcellularLocation>
</comment>
<keyword evidence="4 6" id="KW-1133">Transmembrane helix</keyword>
<comment type="similarity">
    <text evidence="2">Belongs to the CorA metal ion transporter (MIT) (TC 1.A.35) family.</text>
</comment>
<dbReference type="InterPro" id="IPR002523">
    <property type="entry name" value="MgTranspt_CorA/ZnTranspt_ZntB"/>
</dbReference>
<dbReference type="GO" id="GO:0046873">
    <property type="term" value="F:metal ion transmembrane transporter activity"/>
    <property type="evidence" value="ECO:0007669"/>
    <property type="project" value="InterPro"/>
</dbReference>
<evidence type="ECO:0000256" key="3">
    <source>
        <dbReference type="ARBA" id="ARBA00022692"/>
    </source>
</evidence>
<protein>
    <submittedName>
        <fullName evidence="7">Magnesium transporter CorA family protein</fullName>
    </submittedName>
</protein>
<keyword evidence="5 6" id="KW-0472">Membrane</keyword>
<evidence type="ECO:0000256" key="2">
    <source>
        <dbReference type="ARBA" id="ARBA00009765"/>
    </source>
</evidence>
<gene>
    <name evidence="7" type="ORF">HB844_11750</name>
</gene>
<dbReference type="Pfam" id="PF01544">
    <property type="entry name" value="CorA"/>
    <property type="match status" value="1"/>
</dbReference>
<dbReference type="CDD" id="cd12827">
    <property type="entry name" value="EcCorA_ZntB-like_u2"/>
    <property type="match status" value="1"/>
</dbReference>
<dbReference type="RefSeq" id="WP_007547992.1">
    <property type="nucleotide sequence ID" value="NZ_JAARPY010000013.1"/>
</dbReference>
<reference evidence="7 8" key="1">
    <citation type="submission" date="2020-03" db="EMBL/GenBank/DDBJ databases">
        <title>Soil Listeria distribution.</title>
        <authorList>
            <person name="Liao J."/>
            <person name="Wiedmann M."/>
        </authorList>
    </citation>
    <scope>NUCLEOTIDE SEQUENCE [LARGE SCALE GENOMIC DNA]</scope>
    <source>
        <strain evidence="7 8">FSL L7-1645</strain>
    </source>
</reference>
<evidence type="ECO:0000256" key="1">
    <source>
        <dbReference type="ARBA" id="ARBA00004141"/>
    </source>
</evidence>
<evidence type="ECO:0000256" key="4">
    <source>
        <dbReference type="ARBA" id="ARBA00022989"/>
    </source>
</evidence>
<dbReference type="SUPFAM" id="SSF143865">
    <property type="entry name" value="CorA soluble domain-like"/>
    <property type="match status" value="1"/>
</dbReference>
<dbReference type="InterPro" id="IPR045861">
    <property type="entry name" value="CorA_cytoplasmic_dom"/>
</dbReference>
<evidence type="ECO:0000256" key="6">
    <source>
        <dbReference type="SAM" id="Phobius"/>
    </source>
</evidence>
<name>A0A841YHI8_9LIST</name>
<dbReference type="PANTHER" id="PTHR47891">
    <property type="entry name" value="TRANSPORTER-RELATED"/>
    <property type="match status" value="1"/>
</dbReference>
<dbReference type="InterPro" id="IPR045863">
    <property type="entry name" value="CorA_TM1_TM2"/>
</dbReference>
<feature type="transmembrane region" description="Helical" evidence="6">
    <location>
        <begin position="243"/>
        <end position="261"/>
    </location>
</feature>
<dbReference type="SUPFAM" id="SSF144083">
    <property type="entry name" value="Magnesium transport protein CorA, transmembrane region"/>
    <property type="match status" value="1"/>
</dbReference>
<proteinExistence type="inferred from homology"/>